<evidence type="ECO:0000313" key="1">
    <source>
        <dbReference type="EMBL" id="OYR12322.1"/>
    </source>
</evidence>
<dbReference type="EMBL" id="NNRL01000159">
    <property type="protein sequence ID" value="OYR12322.1"/>
    <property type="molecule type" value="Genomic_DNA"/>
</dbReference>
<sequence length="939" mass="102900">MTVPVPDQLEYISDANGVTKDFPYPKRFLQKDEVVVALRNADGIDTPQILGTHYTIAGSSWPTGGTVSFINAPQAPNKVVRYRMTEAKQTVGLANNQRNDAPSVELQLDRLTMALQDRGARGEITWLALLAEIVARKAGDKQLSDRINAEEAARIAADLLERAQRISVDSAINQRVDKEILDRINGDNALSSLIGAWGPLDRNFYDTKLAASLTFIAPSVSHLFTGGSFAAGDGPIGVWARDNTLTPGGFTSRDGTYWSNISPVMDFLQFGADSTGVEVADQAISDCFARAAEVGAKVQQNSGVFLWRHQNVQVLVDADLTGSTIKLDEESGAFPSTWENEYLFTIAPNSTRIDFDAGVLASLNEPQFKGLMKTGCTYLPHPLFLANRDSFVSIRTSDIDIVRWPNQPIELRDQLVVGFSGMLTWGFDRNLTEATINGGFLYPRERTKRTFKSPTFVIDACGSVCLIDVQRHQTDVWNFDFVEESRPSGDMIRQLTMTRNCYGVNWFGGKSECPDQATAAYTIAGGNAIDVNFFDWYAVDGWGACGLNFIKGWYWHRSELSRIDAHWGMRGHNGAYNCTIKNGRIHIAGGGLFIAQDCTFQIGYGATPNTQPYYECISTRVDYGYEWVGEIRSERSKILLGSEVPDGAIIAVVRAGGNISHDMGRSCILPNVVVKDTVVQGNRNIALTGNGISVGGVTLWDARADSSFGWGCNYPDRIEVDGISFQNFDASAKVRGFGLRANYYGHISVKSRKPAQVDGSVAIQGGTNANVILNNLDSWCSDRISTISSNRSYTLDLRMSQSTWDAGYSSRSSDRWYPRVEIQNSRKVEIIDAFLGEVFISNSEIMKIDDTWGGSPNPRVVIQGGVIKPWYVTAADGLPVMKSDLILLGVGVYAPVKADNTLGTFSLNSAKGMGNFMLSGAKTTNVTGWDPAYGSFWAI</sequence>
<reference evidence="1 2" key="1">
    <citation type="submission" date="2017-07" db="EMBL/GenBank/DDBJ databases">
        <title>Phylogenetic study on the rhizospheric bacterium Ochrobactrum sp. A44.</title>
        <authorList>
            <person name="Krzyzanowska D.M."/>
            <person name="Ossowicki A."/>
            <person name="Rajewska M."/>
            <person name="Maciag T."/>
            <person name="Kaczynski Z."/>
            <person name="Czerwicka M."/>
            <person name="Jafra S."/>
        </authorList>
    </citation>
    <scope>NUCLEOTIDE SEQUENCE [LARGE SCALE GENOMIC DNA]</scope>
    <source>
        <strain evidence="1 2">OgA9a</strain>
    </source>
</reference>
<dbReference type="RefSeq" id="WP_094540533.1">
    <property type="nucleotide sequence ID" value="NZ_JBHEER010000005.1"/>
</dbReference>
<protein>
    <submittedName>
        <fullName evidence="1">Uncharacterized protein</fullName>
    </submittedName>
</protein>
<gene>
    <name evidence="1" type="ORF">CEV33_1106</name>
</gene>
<proteinExistence type="predicted"/>
<dbReference type="Proteomes" id="UP000216478">
    <property type="component" value="Unassembled WGS sequence"/>
</dbReference>
<organism evidence="1 2">
    <name type="scientific">Brucella grignonensis</name>
    <dbReference type="NCBI Taxonomy" id="94627"/>
    <lineage>
        <taxon>Bacteria</taxon>
        <taxon>Pseudomonadati</taxon>
        <taxon>Pseudomonadota</taxon>
        <taxon>Alphaproteobacteria</taxon>
        <taxon>Hyphomicrobiales</taxon>
        <taxon>Brucellaceae</taxon>
        <taxon>Brucella/Ochrobactrum group</taxon>
        <taxon>Brucella</taxon>
    </lineage>
</organism>
<comment type="caution">
    <text evidence="1">The sequence shown here is derived from an EMBL/GenBank/DDBJ whole genome shotgun (WGS) entry which is preliminary data.</text>
</comment>
<keyword evidence="2" id="KW-1185">Reference proteome</keyword>
<evidence type="ECO:0000313" key="2">
    <source>
        <dbReference type="Proteomes" id="UP000216478"/>
    </source>
</evidence>
<name>A0A256FBT4_9HYPH</name>
<accession>A0A256FBT4</accession>
<dbReference type="OrthoDB" id="7779280at2"/>
<dbReference type="AlphaFoldDB" id="A0A256FBT4"/>